<sequence length="318" mass="34803">MDSVPTDVVIRYDSESDAQVISSRFMDALTEAIVCESGVIDALNWCVYEVLDNVFQHSTASSGYVMMQLHARSRKLAIAVSDTGRGIHKSMVEAIDASKIDRTKLSHAHLAIEHALQQGVTSKGNLNQGNGLHGLRRSVEINGGSLAVRSGRGLWSYARANVLQNTDLLRPVLDVDRAHATTVDWQLDCATPVSINDALGRSERSSELLLQIEVGLEHYRIDAREIEEYVGSRSKGSEIRTRIRNYLNSGAQQVVIDLANIGVVSSSFADEVAGKLAAELGELEYRRRVFIDGASPTNRGLIERAIELRLSSGDGTSW</sequence>
<evidence type="ECO:0000313" key="3">
    <source>
        <dbReference type="EMBL" id="MBA8815849.1"/>
    </source>
</evidence>
<dbReference type="Pfam" id="PF02518">
    <property type="entry name" value="HATPase_c"/>
    <property type="match status" value="1"/>
</dbReference>
<dbReference type="Pfam" id="PF14213">
    <property type="entry name" value="DUF4325"/>
    <property type="match status" value="1"/>
</dbReference>
<name>A0A7W3PLH4_9MICO</name>
<keyword evidence="4" id="KW-1185">Reference proteome</keyword>
<gene>
    <name evidence="3" type="ORF">FHX48_000901</name>
</gene>
<reference evidence="3 4" key="1">
    <citation type="submission" date="2020-07" db="EMBL/GenBank/DDBJ databases">
        <title>Sequencing the genomes of 1000 actinobacteria strains.</title>
        <authorList>
            <person name="Klenk H.-P."/>
        </authorList>
    </citation>
    <scope>NUCLEOTIDE SEQUENCE [LARGE SCALE GENOMIC DNA]</scope>
    <source>
        <strain evidence="3 4">DSM 27576</strain>
    </source>
</reference>
<dbReference type="InterPro" id="IPR003594">
    <property type="entry name" value="HATPase_dom"/>
</dbReference>
<accession>A0A7W3PLH4</accession>
<comment type="caution">
    <text evidence="3">The sequence shown here is derived from an EMBL/GenBank/DDBJ whole genome shotgun (WGS) entry which is preliminary data.</text>
</comment>
<dbReference type="Gene3D" id="3.30.565.10">
    <property type="entry name" value="Histidine kinase-like ATPase, C-terminal domain"/>
    <property type="match status" value="1"/>
</dbReference>
<dbReference type="RefSeq" id="WP_167048957.1">
    <property type="nucleotide sequence ID" value="NZ_JAAOZB010000002.1"/>
</dbReference>
<feature type="domain" description="DUF4325" evidence="2">
    <location>
        <begin position="236"/>
        <end position="291"/>
    </location>
</feature>
<protein>
    <recommendedName>
        <fullName evidence="5">DUF4325 domain-containing protein</fullName>
    </recommendedName>
</protein>
<dbReference type="Proteomes" id="UP000526083">
    <property type="component" value="Unassembled WGS sequence"/>
</dbReference>
<organism evidence="3 4">
    <name type="scientific">Microbacterium halimionae</name>
    <dbReference type="NCBI Taxonomy" id="1526413"/>
    <lineage>
        <taxon>Bacteria</taxon>
        <taxon>Bacillati</taxon>
        <taxon>Actinomycetota</taxon>
        <taxon>Actinomycetes</taxon>
        <taxon>Micrococcales</taxon>
        <taxon>Microbacteriaceae</taxon>
        <taxon>Microbacterium</taxon>
    </lineage>
</organism>
<evidence type="ECO:0000313" key="4">
    <source>
        <dbReference type="Proteomes" id="UP000526083"/>
    </source>
</evidence>
<feature type="domain" description="Histidine kinase/HSP90-like ATPase" evidence="1">
    <location>
        <begin position="40"/>
        <end position="152"/>
    </location>
</feature>
<dbReference type="AlphaFoldDB" id="A0A7W3PLH4"/>
<evidence type="ECO:0000259" key="1">
    <source>
        <dbReference type="Pfam" id="PF02518"/>
    </source>
</evidence>
<dbReference type="InterPro" id="IPR036890">
    <property type="entry name" value="HATPase_C_sf"/>
</dbReference>
<evidence type="ECO:0000259" key="2">
    <source>
        <dbReference type="Pfam" id="PF14213"/>
    </source>
</evidence>
<proteinExistence type="predicted"/>
<dbReference type="SUPFAM" id="SSF55874">
    <property type="entry name" value="ATPase domain of HSP90 chaperone/DNA topoisomerase II/histidine kinase"/>
    <property type="match status" value="1"/>
</dbReference>
<evidence type="ECO:0008006" key="5">
    <source>
        <dbReference type="Google" id="ProtNLM"/>
    </source>
</evidence>
<dbReference type="EMBL" id="JACGWY010000001">
    <property type="protein sequence ID" value="MBA8815849.1"/>
    <property type="molecule type" value="Genomic_DNA"/>
</dbReference>
<dbReference type="InterPro" id="IPR025474">
    <property type="entry name" value="DUF4325"/>
</dbReference>